<dbReference type="EMBL" id="QLMK01000001">
    <property type="protein sequence ID" value="RAK33867.1"/>
    <property type="molecule type" value="Genomic_DNA"/>
</dbReference>
<keyword evidence="3" id="KW-1185">Reference proteome</keyword>
<dbReference type="GO" id="GO:0005886">
    <property type="term" value="C:plasma membrane"/>
    <property type="evidence" value="ECO:0007669"/>
    <property type="project" value="TreeGrafter"/>
</dbReference>
<dbReference type="CDD" id="cd06259">
    <property type="entry name" value="YdcF-like"/>
    <property type="match status" value="1"/>
</dbReference>
<comment type="caution">
    <text evidence="2">The sequence shown here is derived from an EMBL/GenBank/DDBJ whole genome shotgun (WGS) entry which is preliminary data.</text>
</comment>
<reference evidence="2 3" key="1">
    <citation type="submission" date="2018-06" db="EMBL/GenBank/DDBJ databases">
        <title>Genomic Encyclopedia of Type Strains, Phase IV (KMG-IV): sequencing the most valuable type-strain genomes for metagenomic binning, comparative biology and taxonomic classification.</title>
        <authorList>
            <person name="Goeker M."/>
        </authorList>
    </citation>
    <scope>NUCLEOTIDE SEQUENCE [LARGE SCALE GENOMIC DNA]</scope>
    <source>
        <strain evidence="2 3">DSM 26720</strain>
    </source>
</reference>
<dbReference type="AlphaFoldDB" id="A0A364JYP8"/>
<dbReference type="RefSeq" id="WP_111573739.1">
    <property type="nucleotide sequence ID" value="NZ_JBHEEY010000001.1"/>
</dbReference>
<sequence>MTHTIKTAAKVLWDYHCIYDPLEKADVIVGLGSYDLRVAKRAAELYLEGLAPILLFSGKGGSDTEGLISCASVAEAFANQAIECGVPEKAIIIEPRGTNIGEKITFSRDLLAPGAISAILVSNPHTQHRVQATVARQWPEAKAMTTAPLTSFEDQPTESFPFEKLVHEMVGDLSRILEYPAMGYQLAQAVPLEVIEAYDYLIAQGIDGSFDAKKA</sequence>
<dbReference type="Proteomes" id="UP000249453">
    <property type="component" value="Unassembled WGS sequence"/>
</dbReference>
<evidence type="ECO:0000313" key="3">
    <source>
        <dbReference type="Proteomes" id="UP000249453"/>
    </source>
</evidence>
<evidence type="ECO:0000259" key="1">
    <source>
        <dbReference type="Pfam" id="PF02698"/>
    </source>
</evidence>
<gene>
    <name evidence="2" type="ORF">C7374_101191</name>
</gene>
<feature type="domain" description="DUF218" evidence="1">
    <location>
        <begin position="26"/>
        <end position="171"/>
    </location>
</feature>
<organism evidence="2 3">
    <name type="scientific">Falsochrobactrum ovis</name>
    <dbReference type="NCBI Taxonomy" id="1293442"/>
    <lineage>
        <taxon>Bacteria</taxon>
        <taxon>Pseudomonadati</taxon>
        <taxon>Pseudomonadota</taxon>
        <taxon>Alphaproteobacteria</taxon>
        <taxon>Hyphomicrobiales</taxon>
        <taxon>Brucellaceae</taxon>
        <taxon>Falsochrobactrum</taxon>
    </lineage>
</organism>
<protein>
    <submittedName>
        <fullName evidence="2">Uncharacterized SAM-binding protein YcdF (DUF218 family)</fullName>
    </submittedName>
</protein>
<dbReference type="InterPro" id="IPR014729">
    <property type="entry name" value="Rossmann-like_a/b/a_fold"/>
</dbReference>
<dbReference type="Gene3D" id="3.40.50.620">
    <property type="entry name" value="HUPs"/>
    <property type="match status" value="1"/>
</dbReference>
<dbReference type="PANTHER" id="PTHR30336:SF20">
    <property type="entry name" value="DUF218 DOMAIN-CONTAINING PROTEIN"/>
    <property type="match status" value="1"/>
</dbReference>
<name>A0A364JYP8_9HYPH</name>
<dbReference type="PANTHER" id="PTHR30336">
    <property type="entry name" value="INNER MEMBRANE PROTEIN, PROBABLE PERMEASE"/>
    <property type="match status" value="1"/>
</dbReference>
<dbReference type="InterPro" id="IPR003848">
    <property type="entry name" value="DUF218"/>
</dbReference>
<dbReference type="Pfam" id="PF02698">
    <property type="entry name" value="DUF218"/>
    <property type="match status" value="1"/>
</dbReference>
<evidence type="ECO:0000313" key="2">
    <source>
        <dbReference type="EMBL" id="RAK33867.1"/>
    </source>
</evidence>
<proteinExistence type="predicted"/>
<dbReference type="InterPro" id="IPR051599">
    <property type="entry name" value="Cell_Envelope_Assoc"/>
</dbReference>
<accession>A0A364JYP8</accession>
<dbReference type="OrthoDB" id="2216870at2"/>